<dbReference type="SMART" id="SM00984">
    <property type="entry name" value="UDPG_MGDP_dh_C"/>
    <property type="match status" value="1"/>
</dbReference>
<evidence type="ECO:0000256" key="2">
    <source>
        <dbReference type="ARBA" id="ARBA00006601"/>
    </source>
</evidence>
<evidence type="ECO:0000256" key="6">
    <source>
        <dbReference type="ARBA" id="ARBA00023027"/>
    </source>
</evidence>
<evidence type="ECO:0000313" key="13">
    <source>
        <dbReference type="EMBL" id="SFS19925.1"/>
    </source>
</evidence>
<dbReference type="SUPFAM" id="SSF52413">
    <property type="entry name" value="UDP-glucose/GDP-mannose dehydrogenase C-terminal domain"/>
    <property type="match status" value="1"/>
</dbReference>
<dbReference type="Pfam" id="PF00984">
    <property type="entry name" value="UDPG_MGDP_dh"/>
    <property type="match status" value="1"/>
</dbReference>
<dbReference type="EC" id="1.1.1.22" evidence="3 8"/>
<feature type="binding site" evidence="11">
    <location>
        <position position="266"/>
    </location>
    <ligand>
        <name>NAD(+)</name>
        <dbReference type="ChEBI" id="CHEBI:57540"/>
    </ligand>
</feature>
<feature type="active site" description="Nucleophile" evidence="9">
    <location>
        <position position="263"/>
    </location>
</feature>
<reference evidence="13 14" key="1">
    <citation type="submission" date="2016-10" db="EMBL/GenBank/DDBJ databases">
        <authorList>
            <person name="de Groot N.N."/>
        </authorList>
    </citation>
    <scope>NUCLEOTIDE SEQUENCE [LARGE SCALE GENOMIC DNA]</scope>
    <source>
        <strain evidence="13 14">DSM 29433</strain>
    </source>
</reference>
<feature type="binding site" evidence="11">
    <location>
        <position position="30"/>
    </location>
    <ligand>
        <name>NAD(+)</name>
        <dbReference type="ChEBI" id="CHEBI:57540"/>
    </ligand>
</feature>
<dbReference type="SUPFAM" id="SSF48179">
    <property type="entry name" value="6-phosphogluconate dehydrogenase C-terminal domain-like"/>
    <property type="match status" value="1"/>
</dbReference>
<dbReference type="GO" id="GO:0051287">
    <property type="term" value="F:NAD binding"/>
    <property type="evidence" value="ECO:0007669"/>
    <property type="project" value="InterPro"/>
</dbReference>
<feature type="binding site" evidence="11">
    <location>
        <position position="122"/>
    </location>
    <ligand>
        <name>NAD(+)</name>
        <dbReference type="ChEBI" id="CHEBI:57540"/>
    </ligand>
</feature>
<dbReference type="PIRSF" id="PIRSF000124">
    <property type="entry name" value="UDPglc_GDPman_dh"/>
    <property type="match status" value="1"/>
</dbReference>
<feature type="binding site" evidence="11">
    <location>
        <position position="86"/>
    </location>
    <ligand>
        <name>NAD(+)</name>
        <dbReference type="ChEBI" id="CHEBI:57540"/>
    </ligand>
</feature>
<proteinExistence type="inferred from homology"/>
<evidence type="ECO:0000256" key="7">
    <source>
        <dbReference type="ARBA" id="ARBA00047473"/>
    </source>
</evidence>
<evidence type="ECO:0000256" key="5">
    <source>
        <dbReference type="ARBA" id="ARBA00023002"/>
    </source>
</evidence>
<dbReference type="InterPro" id="IPR008927">
    <property type="entry name" value="6-PGluconate_DH-like_C_sf"/>
</dbReference>
<dbReference type="InterPro" id="IPR001732">
    <property type="entry name" value="UDP-Glc/GDP-Man_DH_N"/>
</dbReference>
<dbReference type="PANTHER" id="PTHR43750:SF3">
    <property type="entry name" value="UDP-GLUCOSE 6-DEHYDROGENASE TUAD"/>
    <property type="match status" value="1"/>
</dbReference>
<dbReference type="Proteomes" id="UP000198926">
    <property type="component" value="Unassembled WGS sequence"/>
</dbReference>
<dbReference type="STRING" id="1123755.SAMN05444714_2427"/>
<dbReference type="Gene3D" id="1.20.5.100">
    <property type="entry name" value="Cytochrome c1, transmembrane anchor, C-terminal"/>
    <property type="match status" value="1"/>
</dbReference>
<dbReference type="GO" id="GO:0006065">
    <property type="term" value="P:UDP-glucuronate biosynthetic process"/>
    <property type="evidence" value="ECO:0007669"/>
    <property type="project" value="UniProtKB-UniPathway"/>
</dbReference>
<dbReference type="InterPro" id="IPR014026">
    <property type="entry name" value="UDP-Glc/GDP-Man_DH_dimer"/>
</dbReference>
<dbReference type="Pfam" id="PF03721">
    <property type="entry name" value="UDPG_MGDP_dh_N"/>
    <property type="match status" value="1"/>
</dbReference>
<evidence type="ECO:0000256" key="1">
    <source>
        <dbReference type="ARBA" id="ARBA00004701"/>
    </source>
</evidence>
<dbReference type="GO" id="GO:0003979">
    <property type="term" value="F:UDP-glucose 6-dehydrogenase activity"/>
    <property type="evidence" value="ECO:0007669"/>
    <property type="project" value="UniProtKB-EC"/>
</dbReference>
<dbReference type="RefSeq" id="WP_090209462.1">
    <property type="nucleotide sequence ID" value="NZ_FOZM01000002.1"/>
</dbReference>
<dbReference type="InterPro" id="IPR014027">
    <property type="entry name" value="UDP-Glc/GDP-Man_DH_C"/>
</dbReference>
<evidence type="ECO:0000256" key="9">
    <source>
        <dbReference type="PIRSR" id="PIRSR500134-1"/>
    </source>
</evidence>
<organism evidence="13 14">
    <name type="scientific">Yoonia litorea</name>
    <dbReference type="NCBI Taxonomy" id="1123755"/>
    <lineage>
        <taxon>Bacteria</taxon>
        <taxon>Pseudomonadati</taxon>
        <taxon>Pseudomonadota</taxon>
        <taxon>Alphaproteobacteria</taxon>
        <taxon>Rhodobacterales</taxon>
        <taxon>Paracoccaceae</taxon>
        <taxon>Yoonia</taxon>
    </lineage>
</organism>
<feature type="binding site" evidence="11">
    <location>
        <position position="331"/>
    </location>
    <ligand>
        <name>NAD(+)</name>
        <dbReference type="ChEBI" id="CHEBI:57540"/>
    </ligand>
</feature>
<comment type="similarity">
    <text evidence="2 8">Belongs to the UDP-glucose/GDP-mannose dehydrogenase family.</text>
</comment>
<name>A0A1I6MW32_9RHOB</name>
<evidence type="ECO:0000256" key="4">
    <source>
        <dbReference type="ARBA" id="ARBA00015132"/>
    </source>
</evidence>
<evidence type="ECO:0000256" key="3">
    <source>
        <dbReference type="ARBA" id="ARBA00012954"/>
    </source>
</evidence>
<evidence type="ECO:0000256" key="11">
    <source>
        <dbReference type="PIRSR" id="PIRSR500134-3"/>
    </source>
</evidence>
<dbReference type="SUPFAM" id="SSF51735">
    <property type="entry name" value="NAD(P)-binding Rossmann-fold domains"/>
    <property type="match status" value="1"/>
</dbReference>
<accession>A0A1I6MW32</accession>
<comment type="catalytic activity">
    <reaction evidence="7 8">
        <text>UDP-alpha-D-glucose + 2 NAD(+) + H2O = UDP-alpha-D-glucuronate + 2 NADH + 3 H(+)</text>
        <dbReference type="Rhea" id="RHEA:23596"/>
        <dbReference type="ChEBI" id="CHEBI:15377"/>
        <dbReference type="ChEBI" id="CHEBI:15378"/>
        <dbReference type="ChEBI" id="CHEBI:57540"/>
        <dbReference type="ChEBI" id="CHEBI:57945"/>
        <dbReference type="ChEBI" id="CHEBI:58052"/>
        <dbReference type="ChEBI" id="CHEBI:58885"/>
        <dbReference type="EC" id="1.1.1.22"/>
    </reaction>
</comment>
<evidence type="ECO:0000259" key="12">
    <source>
        <dbReference type="SMART" id="SM00984"/>
    </source>
</evidence>
<dbReference type="EMBL" id="FOZM01000002">
    <property type="protein sequence ID" value="SFS19925.1"/>
    <property type="molecule type" value="Genomic_DNA"/>
</dbReference>
<dbReference type="UniPathway" id="UPA00038">
    <property type="reaction ID" value="UER00491"/>
</dbReference>
<feature type="binding site" evidence="11">
    <location>
        <position position="155"/>
    </location>
    <ligand>
        <name>NAD(+)</name>
        <dbReference type="ChEBI" id="CHEBI:57540"/>
    </ligand>
</feature>
<dbReference type="InterPro" id="IPR036291">
    <property type="entry name" value="NAD(P)-bd_dom_sf"/>
</dbReference>
<feature type="binding site" evidence="10">
    <location>
        <begin position="252"/>
        <end position="256"/>
    </location>
    <ligand>
        <name>substrate</name>
    </ligand>
</feature>
<keyword evidence="14" id="KW-1185">Reference proteome</keyword>
<dbReference type="PIRSF" id="PIRSF500134">
    <property type="entry name" value="UDPglc_DH_bac"/>
    <property type="match status" value="1"/>
</dbReference>
<evidence type="ECO:0000256" key="8">
    <source>
        <dbReference type="PIRNR" id="PIRNR000124"/>
    </source>
</evidence>
<feature type="binding site" evidence="11">
    <location>
        <position position="35"/>
    </location>
    <ligand>
        <name>NAD(+)</name>
        <dbReference type="ChEBI" id="CHEBI:57540"/>
    </ligand>
</feature>
<feature type="domain" description="UDP-glucose/GDP-mannose dehydrogenase C-terminal" evidence="12">
    <location>
        <begin position="317"/>
        <end position="418"/>
    </location>
</feature>
<evidence type="ECO:0000256" key="10">
    <source>
        <dbReference type="PIRSR" id="PIRSR500134-2"/>
    </source>
</evidence>
<dbReference type="Gene3D" id="3.40.50.720">
    <property type="entry name" value="NAD(P)-binding Rossmann-like Domain"/>
    <property type="match status" value="2"/>
</dbReference>
<evidence type="ECO:0000313" key="14">
    <source>
        <dbReference type="Proteomes" id="UP000198926"/>
    </source>
</evidence>
<sequence length="440" mass="47833">MKIAMIGTGYVGLVSGVCLSDFGHEVVCVDNNPDKLALLRDGKTPIFEPGLDVLMAKNTSAGRLSFTDNLDEATDGADAVFIAVGTPSRRGDGHADLTFVFNAVKDVAKSLKRPTVVVTKSTVPVGTNQQVAKLLKEQRPDLDCDVVSNPEFLREGAAIDDFMHPDRVVIGANTERGANVLQEIYRPLSLRDYPVLTTDLETAEMIKYAANAFLATKVTFINEIAMLCEKTGADVKEVAMGMGFDSRIGPKFLQAGPGYGGSCFPKDTKALARIGQDHAAPLQIVETVIKVNEEVKRLMVEKIIDLCEEKLRGKTIAVLGLTFKPDTDDMRDAPSLTVVPTLVGHGADVRVVDPQAFREAEELLPNVTWCDDPYAAVDGAHAVIMLTEWNEFRALDLKEMASRMAAPRMADLRNMYSCDLAIDAGFEAYVAMGRRGHLPN</sequence>
<feature type="binding site" evidence="10">
    <location>
        <begin position="152"/>
        <end position="155"/>
    </location>
    <ligand>
        <name>substrate</name>
    </ligand>
</feature>
<feature type="binding site" evidence="10">
    <location>
        <position position="207"/>
    </location>
    <ligand>
        <name>substrate</name>
    </ligand>
</feature>
<dbReference type="OrthoDB" id="9803238at2"/>
<dbReference type="InterPro" id="IPR017476">
    <property type="entry name" value="UDP-Glc/GDP-Man"/>
</dbReference>
<gene>
    <name evidence="13" type="ORF">SAMN05444714_2427</name>
</gene>
<dbReference type="AlphaFoldDB" id="A0A1I6MW32"/>
<protein>
    <recommendedName>
        <fullName evidence="4 8">UDP-glucose 6-dehydrogenase</fullName>
        <ecNumber evidence="3 8">1.1.1.22</ecNumber>
    </recommendedName>
</protein>
<feature type="binding site" evidence="10">
    <location>
        <position position="260"/>
    </location>
    <ligand>
        <name>substrate</name>
    </ligand>
</feature>
<dbReference type="NCBIfam" id="TIGR03026">
    <property type="entry name" value="NDP-sugDHase"/>
    <property type="match status" value="1"/>
</dbReference>
<feature type="binding site" evidence="10">
    <location>
        <position position="324"/>
    </location>
    <ligand>
        <name>substrate</name>
    </ligand>
</feature>
<comment type="pathway">
    <text evidence="1">Nucleotide-sugar biosynthesis; UDP-alpha-D-glucuronate biosynthesis; UDP-alpha-D-glucuronate from UDP-alpha-D-glucose: step 1/1.</text>
</comment>
<keyword evidence="6 8" id="KW-0520">NAD</keyword>
<dbReference type="Pfam" id="PF03720">
    <property type="entry name" value="UDPG_MGDP_dh_C"/>
    <property type="match status" value="1"/>
</dbReference>
<dbReference type="InterPro" id="IPR036220">
    <property type="entry name" value="UDP-Glc/GDP-Man_DH_C_sf"/>
</dbReference>
<dbReference type="InterPro" id="IPR028357">
    <property type="entry name" value="UDPglc_DH_bac"/>
</dbReference>
<dbReference type="GO" id="GO:0000271">
    <property type="term" value="P:polysaccharide biosynthetic process"/>
    <property type="evidence" value="ECO:0007669"/>
    <property type="project" value="InterPro"/>
</dbReference>
<dbReference type="PANTHER" id="PTHR43750">
    <property type="entry name" value="UDP-GLUCOSE 6-DEHYDROGENASE TUAD"/>
    <property type="match status" value="1"/>
</dbReference>
<keyword evidence="5 8" id="KW-0560">Oxidoreductase</keyword>